<dbReference type="AlphaFoldDB" id="A0A161QXU5"/>
<gene>
    <name evidence="3" type="ORF">AUP44_18230</name>
    <name evidence="2" type="ORF">DCK97_00915</name>
</gene>
<accession>A0A161QXU5</accession>
<evidence type="ECO:0000313" key="5">
    <source>
        <dbReference type="Proteomes" id="UP000257706"/>
    </source>
</evidence>
<organism evidence="3 4">
    <name type="scientific">Tistrella mobilis</name>
    <dbReference type="NCBI Taxonomy" id="171437"/>
    <lineage>
        <taxon>Bacteria</taxon>
        <taxon>Pseudomonadati</taxon>
        <taxon>Pseudomonadota</taxon>
        <taxon>Alphaproteobacteria</taxon>
        <taxon>Geminicoccales</taxon>
        <taxon>Geminicoccaceae</taxon>
        <taxon>Tistrella</taxon>
    </lineage>
</organism>
<evidence type="ECO:0000256" key="1">
    <source>
        <dbReference type="SAM" id="MobiDB-lite"/>
    </source>
</evidence>
<feature type="region of interest" description="Disordered" evidence="1">
    <location>
        <begin position="31"/>
        <end position="117"/>
    </location>
</feature>
<dbReference type="EMBL" id="DMAI01000012">
    <property type="protein sequence ID" value="HAE45956.1"/>
    <property type="molecule type" value="Genomic_DNA"/>
</dbReference>
<dbReference type="EMBL" id="LPZR01000229">
    <property type="protein sequence ID" value="KYO49336.1"/>
    <property type="molecule type" value="Genomic_DNA"/>
</dbReference>
<reference evidence="3 4" key="1">
    <citation type="submission" date="2015-12" db="EMBL/GenBank/DDBJ databases">
        <title>Genome sequence of Tistrella mobilis MCCC 1A02139.</title>
        <authorList>
            <person name="Lu L."/>
            <person name="Lai Q."/>
            <person name="Shao Z."/>
            <person name="Qian P."/>
        </authorList>
    </citation>
    <scope>NUCLEOTIDE SEQUENCE [LARGE SCALE GENOMIC DNA]</scope>
    <source>
        <strain evidence="3 4">MCCC 1A02139</strain>
    </source>
</reference>
<feature type="compositionally biased region" description="Acidic residues" evidence="1">
    <location>
        <begin position="71"/>
        <end position="105"/>
    </location>
</feature>
<dbReference type="Proteomes" id="UP000075787">
    <property type="component" value="Unassembled WGS sequence"/>
</dbReference>
<evidence type="ECO:0000313" key="3">
    <source>
        <dbReference type="EMBL" id="KYO49336.1"/>
    </source>
</evidence>
<dbReference type="Proteomes" id="UP000257706">
    <property type="component" value="Unassembled WGS sequence"/>
</dbReference>
<evidence type="ECO:0000313" key="2">
    <source>
        <dbReference type="EMBL" id="HAE45956.1"/>
    </source>
</evidence>
<dbReference type="RefSeq" id="WP_062770576.1">
    <property type="nucleotide sequence ID" value="NZ_CP121027.1"/>
</dbReference>
<dbReference type="Pfam" id="PF09538">
    <property type="entry name" value="FYDLN_acid"/>
    <property type="match status" value="1"/>
</dbReference>
<comment type="caution">
    <text evidence="3">The sequence shown here is derived from an EMBL/GenBank/DDBJ whole genome shotgun (WGS) entry which is preliminary data.</text>
</comment>
<protein>
    <submittedName>
        <fullName evidence="2">TIGR02300 family protein</fullName>
    </submittedName>
</protein>
<name>A0A161QXU5_9PROT</name>
<sequence length="117" mass="13110">MAKEEWGQKHTCRSCGARFYDMRRTPVTCPKCGAEQPQIEETRSRRAAREADELARERAAQARKAKAVPAEVEDVDEEGFDEAFDDDDEDDVGIEDASELGDDDVGDVRLGDEDDEN</sequence>
<evidence type="ECO:0000313" key="4">
    <source>
        <dbReference type="Proteomes" id="UP000075787"/>
    </source>
</evidence>
<reference evidence="2 5" key="2">
    <citation type="journal article" date="2018" name="Nat. Biotechnol.">
        <title>A standardized bacterial taxonomy based on genome phylogeny substantially revises the tree of life.</title>
        <authorList>
            <person name="Parks D.H."/>
            <person name="Chuvochina M."/>
            <person name="Waite D.W."/>
            <person name="Rinke C."/>
            <person name="Skarshewski A."/>
            <person name="Chaumeil P.A."/>
            <person name="Hugenholtz P."/>
        </authorList>
    </citation>
    <scope>NUCLEOTIDE SEQUENCE [LARGE SCALE GENOMIC DNA]</scope>
    <source>
        <strain evidence="2">UBA8739</strain>
    </source>
</reference>
<dbReference type="GeneID" id="97244025"/>
<dbReference type="OrthoDB" id="9815689at2"/>
<proteinExistence type="predicted"/>
<dbReference type="NCBIfam" id="TIGR02300">
    <property type="entry name" value="FYDLN_acid"/>
    <property type="match status" value="1"/>
</dbReference>
<dbReference type="InterPro" id="IPR012644">
    <property type="entry name" value="CHP02300_FYDLN_acid"/>
</dbReference>
<feature type="compositionally biased region" description="Basic and acidic residues" evidence="1">
    <location>
        <begin position="40"/>
        <end position="60"/>
    </location>
</feature>